<organism evidence="2">
    <name type="scientific">Rhizophora mucronata</name>
    <name type="common">Asiatic mangrove</name>
    <dbReference type="NCBI Taxonomy" id="61149"/>
    <lineage>
        <taxon>Eukaryota</taxon>
        <taxon>Viridiplantae</taxon>
        <taxon>Streptophyta</taxon>
        <taxon>Embryophyta</taxon>
        <taxon>Tracheophyta</taxon>
        <taxon>Spermatophyta</taxon>
        <taxon>Magnoliopsida</taxon>
        <taxon>eudicotyledons</taxon>
        <taxon>Gunneridae</taxon>
        <taxon>Pentapetalae</taxon>
        <taxon>rosids</taxon>
        <taxon>fabids</taxon>
        <taxon>Malpighiales</taxon>
        <taxon>Rhizophoraceae</taxon>
        <taxon>Rhizophora</taxon>
    </lineage>
</organism>
<keyword evidence="1" id="KW-1133">Transmembrane helix</keyword>
<feature type="transmembrane region" description="Helical" evidence="1">
    <location>
        <begin position="34"/>
        <end position="50"/>
    </location>
</feature>
<evidence type="ECO:0000313" key="2">
    <source>
        <dbReference type="EMBL" id="MBX45793.1"/>
    </source>
</evidence>
<protein>
    <submittedName>
        <fullName evidence="2">Uncharacterized protein</fullName>
    </submittedName>
</protein>
<name>A0A2P2NTN5_RHIMU</name>
<dbReference type="EMBL" id="GGEC01065309">
    <property type="protein sequence ID" value="MBX45793.1"/>
    <property type="molecule type" value="Transcribed_RNA"/>
</dbReference>
<sequence length="63" mass="7669">MPKPTNCELVFFFSSFNFFHILLFHFHVLHKSRLWVILSLEVLVLLLTVYKKISLDDKVFFFY</sequence>
<reference evidence="2" key="1">
    <citation type="submission" date="2018-02" db="EMBL/GenBank/DDBJ databases">
        <title>Rhizophora mucronata_Transcriptome.</title>
        <authorList>
            <person name="Meera S.P."/>
            <person name="Sreeshan A."/>
            <person name="Augustine A."/>
        </authorList>
    </citation>
    <scope>NUCLEOTIDE SEQUENCE</scope>
    <source>
        <tissue evidence="2">Leaf</tissue>
    </source>
</reference>
<proteinExistence type="predicted"/>
<keyword evidence="1" id="KW-0812">Transmembrane</keyword>
<dbReference type="AlphaFoldDB" id="A0A2P2NTN5"/>
<accession>A0A2P2NTN5</accession>
<feature type="transmembrane region" description="Helical" evidence="1">
    <location>
        <begin position="9"/>
        <end position="28"/>
    </location>
</feature>
<evidence type="ECO:0000256" key="1">
    <source>
        <dbReference type="SAM" id="Phobius"/>
    </source>
</evidence>
<keyword evidence="1" id="KW-0472">Membrane</keyword>